<protein>
    <submittedName>
        <fullName evidence="5">Helix-turn-helix transcriptional regulator</fullName>
    </submittedName>
</protein>
<comment type="caution">
    <text evidence="5">The sequence shown here is derived from an EMBL/GenBank/DDBJ whole genome shotgun (WGS) entry which is preliminary data.</text>
</comment>
<feature type="domain" description="HTH araC/xylS-type" evidence="4">
    <location>
        <begin position="40"/>
        <end position="139"/>
    </location>
</feature>
<dbReference type="InterPro" id="IPR020449">
    <property type="entry name" value="Tscrpt_reg_AraC-type_HTH"/>
</dbReference>
<accession>A0ABV8SYH8</accession>
<dbReference type="Gene3D" id="1.10.10.60">
    <property type="entry name" value="Homeodomain-like"/>
    <property type="match status" value="1"/>
</dbReference>
<keyword evidence="6" id="KW-1185">Reference proteome</keyword>
<dbReference type="InterPro" id="IPR018062">
    <property type="entry name" value="HTH_AraC-typ_CS"/>
</dbReference>
<dbReference type="InterPro" id="IPR009057">
    <property type="entry name" value="Homeodomain-like_sf"/>
</dbReference>
<dbReference type="PROSITE" id="PS00041">
    <property type="entry name" value="HTH_ARAC_FAMILY_1"/>
    <property type="match status" value="1"/>
</dbReference>
<dbReference type="EMBL" id="JBHSDU010000014">
    <property type="protein sequence ID" value="MFC4312057.1"/>
    <property type="molecule type" value="Genomic_DNA"/>
</dbReference>
<dbReference type="SMART" id="SM00342">
    <property type="entry name" value="HTH_ARAC"/>
    <property type="match status" value="1"/>
</dbReference>
<name>A0ABV8SYH8_9GAMM</name>
<evidence type="ECO:0000313" key="6">
    <source>
        <dbReference type="Proteomes" id="UP001595904"/>
    </source>
</evidence>
<keyword evidence="1" id="KW-0805">Transcription regulation</keyword>
<evidence type="ECO:0000313" key="5">
    <source>
        <dbReference type="EMBL" id="MFC4312057.1"/>
    </source>
</evidence>
<evidence type="ECO:0000256" key="1">
    <source>
        <dbReference type="ARBA" id="ARBA00023015"/>
    </source>
</evidence>
<dbReference type="PANTHER" id="PTHR43280">
    <property type="entry name" value="ARAC-FAMILY TRANSCRIPTIONAL REGULATOR"/>
    <property type="match status" value="1"/>
</dbReference>
<proteinExistence type="predicted"/>
<keyword evidence="3" id="KW-0804">Transcription</keyword>
<dbReference type="Proteomes" id="UP001595904">
    <property type="component" value="Unassembled WGS sequence"/>
</dbReference>
<dbReference type="RefSeq" id="WP_380602821.1">
    <property type="nucleotide sequence ID" value="NZ_JBHSDU010000014.1"/>
</dbReference>
<evidence type="ECO:0000256" key="3">
    <source>
        <dbReference type="ARBA" id="ARBA00023163"/>
    </source>
</evidence>
<organism evidence="5 6">
    <name type="scientific">Steroidobacter flavus</name>
    <dbReference type="NCBI Taxonomy" id="1842136"/>
    <lineage>
        <taxon>Bacteria</taxon>
        <taxon>Pseudomonadati</taxon>
        <taxon>Pseudomonadota</taxon>
        <taxon>Gammaproteobacteria</taxon>
        <taxon>Steroidobacterales</taxon>
        <taxon>Steroidobacteraceae</taxon>
        <taxon>Steroidobacter</taxon>
    </lineage>
</organism>
<dbReference type="PROSITE" id="PS01124">
    <property type="entry name" value="HTH_ARAC_FAMILY_2"/>
    <property type="match status" value="1"/>
</dbReference>
<sequence>MTDEEFVQAAHPLADLVLLAFGGQADVMTSTTSVRTSNLARAKRLIRQHLADPDLRLEDIAHACGFSLSYLHKLFRDDGRTAREYVNEERLQKAHLLLRSGRAISVTSVALECGFSNMSHFSTAFRAAFGISPRDVLGQRWS</sequence>
<dbReference type="PANTHER" id="PTHR43280:SF31">
    <property type="entry name" value="TRANSCRIPTIONAL REGULATORY PROTEIN"/>
    <property type="match status" value="1"/>
</dbReference>
<dbReference type="Pfam" id="PF12833">
    <property type="entry name" value="HTH_18"/>
    <property type="match status" value="1"/>
</dbReference>
<dbReference type="SUPFAM" id="SSF46689">
    <property type="entry name" value="Homeodomain-like"/>
    <property type="match status" value="2"/>
</dbReference>
<dbReference type="InterPro" id="IPR018060">
    <property type="entry name" value="HTH_AraC"/>
</dbReference>
<evidence type="ECO:0000259" key="4">
    <source>
        <dbReference type="PROSITE" id="PS01124"/>
    </source>
</evidence>
<gene>
    <name evidence="5" type="ORF">ACFPN2_23450</name>
</gene>
<dbReference type="PRINTS" id="PR00032">
    <property type="entry name" value="HTHARAC"/>
</dbReference>
<reference evidence="6" key="1">
    <citation type="journal article" date="2019" name="Int. J. Syst. Evol. Microbiol.">
        <title>The Global Catalogue of Microorganisms (GCM) 10K type strain sequencing project: providing services to taxonomists for standard genome sequencing and annotation.</title>
        <authorList>
            <consortium name="The Broad Institute Genomics Platform"/>
            <consortium name="The Broad Institute Genome Sequencing Center for Infectious Disease"/>
            <person name="Wu L."/>
            <person name="Ma J."/>
        </authorList>
    </citation>
    <scope>NUCLEOTIDE SEQUENCE [LARGE SCALE GENOMIC DNA]</scope>
    <source>
        <strain evidence="6">CGMCC 1.10759</strain>
    </source>
</reference>
<evidence type="ECO:0000256" key="2">
    <source>
        <dbReference type="ARBA" id="ARBA00023125"/>
    </source>
</evidence>
<keyword evidence="2" id="KW-0238">DNA-binding</keyword>